<sequence length="257" mass="28140">MTDSSLLRVAFQGRAGTFGYDFALDAPAQGVTALFGPSGCGKSTILRCIAGLDRPAAGYCALGDTVWQDAKRFVPAWRRPIGYVFQEPSLFPHLSVRGNLLYGAGVRSLRRLRRLPPDLADIIAMLELETLLERGVAHLSGGERQRVAIGRALLRRPALLLMDEPLSALDSARKNEILPFLQMLHRQIRVPILYVSHDIGEIASLADHVVLLAPGRVVESGPWADMADRLDNRRGYRPDHTLPDAAATDCRAARSEG</sequence>
<dbReference type="InterPro" id="IPR011868">
    <property type="entry name" value="ModC_ABC_ATP-bd"/>
</dbReference>
<protein>
    <submittedName>
        <fullName evidence="5">Molybdenum ABC transporter ATP-binding protein</fullName>
    </submittedName>
</protein>
<dbReference type="Pfam" id="PF00005">
    <property type="entry name" value="ABC_tran"/>
    <property type="match status" value="1"/>
</dbReference>
<dbReference type="PANTHER" id="PTHR43514">
    <property type="entry name" value="ABC TRANSPORTER I FAMILY MEMBER 10"/>
    <property type="match status" value="1"/>
</dbReference>
<keyword evidence="1" id="KW-0547">Nucleotide-binding</keyword>
<dbReference type="Proteomes" id="UP000550787">
    <property type="component" value="Unassembled WGS sequence"/>
</dbReference>
<dbReference type="GO" id="GO:0016887">
    <property type="term" value="F:ATP hydrolysis activity"/>
    <property type="evidence" value="ECO:0007669"/>
    <property type="project" value="InterPro"/>
</dbReference>
<dbReference type="RefSeq" id="WP_183116209.1">
    <property type="nucleotide sequence ID" value="NZ_JABEQG010000030.1"/>
</dbReference>
<feature type="region of interest" description="Disordered" evidence="3">
    <location>
        <begin position="234"/>
        <end position="257"/>
    </location>
</feature>
<gene>
    <name evidence="5" type="primary">modC</name>
    <name evidence="5" type="ORF">HLH33_13910</name>
</gene>
<dbReference type="InterPro" id="IPR003439">
    <property type="entry name" value="ABC_transporter-like_ATP-bd"/>
</dbReference>
<accession>A0A7W4NN40</accession>
<dbReference type="SMART" id="SM00382">
    <property type="entry name" value="AAA"/>
    <property type="match status" value="1"/>
</dbReference>
<dbReference type="GO" id="GO:0016020">
    <property type="term" value="C:membrane"/>
    <property type="evidence" value="ECO:0007669"/>
    <property type="project" value="InterPro"/>
</dbReference>
<keyword evidence="2 5" id="KW-0067">ATP-binding</keyword>
<reference evidence="5 6" key="1">
    <citation type="submission" date="2020-04" db="EMBL/GenBank/DDBJ databases">
        <title>Description of novel Gluconacetobacter.</title>
        <authorList>
            <person name="Sombolestani A."/>
        </authorList>
    </citation>
    <scope>NUCLEOTIDE SEQUENCE [LARGE SCALE GENOMIC DNA]</scope>
    <source>
        <strain evidence="5 6">LMG 7603</strain>
    </source>
</reference>
<evidence type="ECO:0000313" key="6">
    <source>
        <dbReference type="Proteomes" id="UP000550787"/>
    </source>
</evidence>
<dbReference type="AlphaFoldDB" id="A0A7W4NN40"/>
<dbReference type="PROSITE" id="PS50893">
    <property type="entry name" value="ABC_TRANSPORTER_2"/>
    <property type="match status" value="1"/>
</dbReference>
<evidence type="ECO:0000313" key="5">
    <source>
        <dbReference type="EMBL" id="MBB2157395.1"/>
    </source>
</evidence>
<dbReference type="PANTHER" id="PTHR43514:SF10">
    <property type="entry name" value="MOLYBDENUM IMPORT ATP-BINDING PROTEIN MODC 2"/>
    <property type="match status" value="1"/>
</dbReference>
<organism evidence="5 6">
    <name type="scientific">Gluconacetobacter diazotrophicus</name>
    <name type="common">Acetobacter diazotrophicus</name>
    <dbReference type="NCBI Taxonomy" id="33996"/>
    <lineage>
        <taxon>Bacteria</taxon>
        <taxon>Pseudomonadati</taxon>
        <taxon>Pseudomonadota</taxon>
        <taxon>Alphaproteobacteria</taxon>
        <taxon>Acetobacterales</taxon>
        <taxon>Acetobacteraceae</taxon>
        <taxon>Gluconacetobacter</taxon>
    </lineage>
</organism>
<feature type="domain" description="ABC transporter" evidence="4">
    <location>
        <begin position="1"/>
        <end position="239"/>
    </location>
</feature>
<dbReference type="GO" id="GO:0015098">
    <property type="term" value="F:molybdate ion transmembrane transporter activity"/>
    <property type="evidence" value="ECO:0007669"/>
    <property type="project" value="InterPro"/>
</dbReference>
<comment type="caution">
    <text evidence="5">The sequence shown here is derived from an EMBL/GenBank/DDBJ whole genome shotgun (WGS) entry which is preliminary data.</text>
</comment>
<evidence type="ECO:0000256" key="3">
    <source>
        <dbReference type="SAM" id="MobiDB-lite"/>
    </source>
</evidence>
<name>A0A7W4NN40_GLUDI</name>
<dbReference type="NCBIfam" id="TIGR02142">
    <property type="entry name" value="modC_ABC"/>
    <property type="match status" value="1"/>
</dbReference>
<dbReference type="EMBL" id="JABEQG010000030">
    <property type="protein sequence ID" value="MBB2157395.1"/>
    <property type="molecule type" value="Genomic_DNA"/>
</dbReference>
<evidence type="ECO:0000256" key="2">
    <source>
        <dbReference type="ARBA" id="ARBA00022840"/>
    </source>
</evidence>
<proteinExistence type="predicted"/>
<dbReference type="GO" id="GO:0005524">
    <property type="term" value="F:ATP binding"/>
    <property type="evidence" value="ECO:0007669"/>
    <property type="project" value="UniProtKB-KW"/>
</dbReference>
<dbReference type="InterPro" id="IPR050334">
    <property type="entry name" value="Molybdenum_import_ModC"/>
</dbReference>
<dbReference type="InterPro" id="IPR017871">
    <property type="entry name" value="ABC_transporter-like_CS"/>
</dbReference>
<dbReference type="InterPro" id="IPR027417">
    <property type="entry name" value="P-loop_NTPase"/>
</dbReference>
<dbReference type="SUPFAM" id="SSF52540">
    <property type="entry name" value="P-loop containing nucleoside triphosphate hydrolases"/>
    <property type="match status" value="1"/>
</dbReference>
<dbReference type="Gene3D" id="3.40.50.300">
    <property type="entry name" value="P-loop containing nucleotide triphosphate hydrolases"/>
    <property type="match status" value="1"/>
</dbReference>
<evidence type="ECO:0000259" key="4">
    <source>
        <dbReference type="PROSITE" id="PS50893"/>
    </source>
</evidence>
<evidence type="ECO:0000256" key="1">
    <source>
        <dbReference type="ARBA" id="ARBA00022741"/>
    </source>
</evidence>
<dbReference type="GO" id="GO:0140359">
    <property type="term" value="F:ABC-type transporter activity"/>
    <property type="evidence" value="ECO:0007669"/>
    <property type="project" value="InterPro"/>
</dbReference>
<dbReference type="InterPro" id="IPR003593">
    <property type="entry name" value="AAA+_ATPase"/>
</dbReference>
<dbReference type="PROSITE" id="PS00211">
    <property type="entry name" value="ABC_TRANSPORTER_1"/>
    <property type="match status" value="1"/>
</dbReference>